<feature type="non-terminal residue" evidence="1">
    <location>
        <position position="59"/>
    </location>
</feature>
<protein>
    <submittedName>
        <fullName evidence="1">Uncharacterized protein</fullName>
    </submittedName>
</protein>
<evidence type="ECO:0000313" key="1">
    <source>
        <dbReference type="EMBL" id="WAR01201.1"/>
    </source>
</evidence>
<name>A0ABY7DY30_MYAAR</name>
<dbReference type="EMBL" id="CP111015">
    <property type="protein sequence ID" value="WAR01201.1"/>
    <property type="molecule type" value="Genomic_DNA"/>
</dbReference>
<gene>
    <name evidence="1" type="ORF">MAR_007759</name>
</gene>
<keyword evidence="2" id="KW-1185">Reference proteome</keyword>
<organism evidence="1 2">
    <name type="scientific">Mya arenaria</name>
    <name type="common">Soft-shell clam</name>
    <dbReference type="NCBI Taxonomy" id="6604"/>
    <lineage>
        <taxon>Eukaryota</taxon>
        <taxon>Metazoa</taxon>
        <taxon>Spiralia</taxon>
        <taxon>Lophotrochozoa</taxon>
        <taxon>Mollusca</taxon>
        <taxon>Bivalvia</taxon>
        <taxon>Autobranchia</taxon>
        <taxon>Heteroconchia</taxon>
        <taxon>Euheterodonta</taxon>
        <taxon>Imparidentia</taxon>
        <taxon>Neoheterodontei</taxon>
        <taxon>Myida</taxon>
        <taxon>Myoidea</taxon>
        <taxon>Myidae</taxon>
        <taxon>Mya</taxon>
    </lineage>
</organism>
<reference evidence="1" key="1">
    <citation type="submission" date="2022-11" db="EMBL/GenBank/DDBJ databases">
        <title>Centuries of genome instability and evolution in soft-shell clam transmissible cancer (bioRxiv).</title>
        <authorList>
            <person name="Hart S.F.M."/>
            <person name="Yonemitsu M.A."/>
            <person name="Giersch R.M."/>
            <person name="Beal B.F."/>
            <person name="Arriagada G."/>
            <person name="Davis B.W."/>
            <person name="Ostrander E.A."/>
            <person name="Goff S.P."/>
            <person name="Metzger M.J."/>
        </authorList>
    </citation>
    <scope>NUCLEOTIDE SEQUENCE</scope>
    <source>
        <strain evidence="1">MELC-2E11</strain>
        <tissue evidence="1">Siphon/mantle</tissue>
    </source>
</reference>
<dbReference type="Proteomes" id="UP001164746">
    <property type="component" value="Chromosome 4"/>
</dbReference>
<evidence type="ECO:0000313" key="2">
    <source>
        <dbReference type="Proteomes" id="UP001164746"/>
    </source>
</evidence>
<proteinExistence type="predicted"/>
<sequence>HKQPRVGKPSGKVGASADSLNRRLSYYTTNDIHEDTKDRQCGFVLGYRENFNSDITPDL</sequence>
<accession>A0ABY7DY30</accession>